<proteinExistence type="predicted"/>
<dbReference type="Proteomes" id="UP000249794">
    <property type="component" value="Unassembled WGS sequence"/>
</dbReference>
<organism evidence="1 2">
    <name type="scientific">Phormidesmis priestleyi</name>
    <dbReference type="NCBI Taxonomy" id="268141"/>
    <lineage>
        <taxon>Bacteria</taxon>
        <taxon>Bacillati</taxon>
        <taxon>Cyanobacteriota</taxon>
        <taxon>Cyanophyceae</taxon>
        <taxon>Leptolyngbyales</taxon>
        <taxon>Leptolyngbyaceae</taxon>
        <taxon>Phormidesmis</taxon>
    </lineage>
</organism>
<sequence>MESLRRDRCQGALLGLWLAPTAIRTLNISGDRPANRPVNLPLAPDMAADMAAVAALSLAQVNHFTASPSTFHTRPWPKALPYWLFSLPVLLRYHDSWQQRLQWVYMHLSSLDSLTKADAKINSIAISQSLLLGDLLQIALRCEGNSTDLGCVGQGQRWQFWQNHLSLLAERAQAYNLISGQTLSYQTLLTHLNQAFTNQAFTFAEASPLAAADQIWVQALAAALSQPQSYSLTARQLAYWGDRTALVAPLMSGALQGQAALPVLCQLRSAPLHSEHLEHFEFRHQLPGRATLLAAANRLVDQWAGILPAADSNSATDRVRNLHTIIAK</sequence>
<name>A0A2W4WJV2_9CYAN</name>
<gene>
    <name evidence="1" type="ORF">DCF15_21590</name>
</gene>
<accession>A0A2W4WJV2</accession>
<dbReference type="EMBL" id="QBMP01000359">
    <property type="protein sequence ID" value="PZO45393.1"/>
    <property type="molecule type" value="Genomic_DNA"/>
</dbReference>
<evidence type="ECO:0000313" key="1">
    <source>
        <dbReference type="EMBL" id="PZO45393.1"/>
    </source>
</evidence>
<protein>
    <submittedName>
        <fullName evidence="1">Uncharacterized protein</fullName>
    </submittedName>
</protein>
<evidence type="ECO:0000313" key="2">
    <source>
        <dbReference type="Proteomes" id="UP000249794"/>
    </source>
</evidence>
<comment type="caution">
    <text evidence="1">The sequence shown here is derived from an EMBL/GenBank/DDBJ whole genome shotgun (WGS) entry which is preliminary data.</text>
</comment>
<reference evidence="2" key="1">
    <citation type="submission" date="2018-04" db="EMBL/GenBank/DDBJ databases">
        <authorList>
            <person name="Cornet L."/>
        </authorList>
    </citation>
    <scope>NUCLEOTIDE SEQUENCE [LARGE SCALE GENOMIC DNA]</scope>
</reference>
<dbReference type="AlphaFoldDB" id="A0A2W4WJV2"/>
<reference evidence="1 2" key="2">
    <citation type="submission" date="2018-06" db="EMBL/GenBank/DDBJ databases">
        <title>Metagenomic assembly of (sub)arctic Cyanobacteria and their associated microbiome from non-axenic cultures.</title>
        <authorList>
            <person name="Baurain D."/>
        </authorList>
    </citation>
    <scope>NUCLEOTIDE SEQUENCE [LARGE SCALE GENOMIC DNA]</scope>
    <source>
        <strain evidence="1">ULC027bin1</strain>
    </source>
</reference>